<dbReference type="EMBL" id="BGPR01020120">
    <property type="protein sequence ID" value="GBN83867.1"/>
    <property type="molecule type" value="Genomic_DNA"/>
</dbReference>
<comment type="caution">
    <text evidence="1">The sequence shown here is derived from an EMBL/GenBank/DDBJ whole genome shotgun (WGS) entry which is preliminary data.</text>
</comment>
<keyword evidence="2" id="KW-1185">Reference proteome</keyword>
<gene>
    <name evidence="1" type="ORF">AVEN_57375_1</name>
</gene>
<name>A0A4Y2S770_ARAVE</name>
<dbReference type="AlphaFoldDB" id="A0A4Y2S770"/>
<organism evidence="1 2">
    <name type="scientific">Araneus ventricosus</name>
    <name type="common">Orbweaver spider</name>
    <name type="synonym">Epeira ventricosa</name>
    <dbReference type="NCBI Taxonomy" id="182803"/>
    <lineage>
        <taxon>Eukaryota</taxon>
        <taxon>Metazoa</taxon>
        <taxon>Ecdysozoa</taxon>
        <taxon>Arthropoda</taxon>
        <taxon>Chelicerata</taxon>
        <taxon>Arachnida</taxon>
        <taxon>Araneae</taxon>
        <taxon>Araneomorphae</taxon>
        <taxon>Entelegynae</taxon>
        <taxon>Araneoidea</taxon>
        <taxon>Araneidae</taxon>
        <taxon>Araneus</taxon>
    </lineage>
</organism>
<dbReference type="OrthoDB" id="6414527at2759"/>
<proteinExistence type="predicted"/>
<evidence type="ECO:0000313" key="2">
    <source>
        <dbReference type="Proteomes" id="UP000499080"/>
    </source>
</evidence>
<protein>
    <submittedName>
        <fullName evidence="1">Uncharacterized protein</fullName>
    </submittedName>
</protein>
<sequence>MSETDRIISHIENTNYAASKCPYHFNRSCFLVLNNFDSMRYHCLYALDAIQWKSYDASRSADIPEHFYDLIVLRKDLGSEYVLPFNRHFRERSGYTVGMFHMKTGIYNAKIVTPEHFKETFYTMIVFLCAIAKRLGGTVPNLKLCSFLYTETHPILTSISSNNVNKRERFGNKEYFNIKKWTRFMKNKTSLDIIRYFKLIYPEFFKKKMKNECILNDLFDDETHKLICKNRKTCLKELVEKFLHLMPDDRVRIYIVRDWIEMLKPKNLTVDPWIVRL</sequence>
<accession>A0A4Y2S770</accession>
<reference evidence="1 2" key="1">
    <citation type="journal article" date="2019" name="Sci. Rep.">
        <title>Orb-weaving spider Araneus ventricosus genome elucidates the spidroin gene catalogue.</title>
        <authorList>
            <person name="Kono N."/>
            <person name="Nakamura H."/>
            <person name="Ohtoshi R."/>
            <person name="Moran D.A.P."/>
            <person name="Shinohara A."/>
            <person name="Yoshida Y."/>
            <person name="Fujiwara M."/>
            <person name="Mori M."/>
            <person name="Tomita M."/>
            <person name="Arakawa K."/>
        </authorList>
    </citation>
    <scope>NUCLEOTIDE SEQUENCE [LARGE SCALE GENOMIC DNA]</scope>
</reference>
<dbReference type="Proteomes" id="UP000499080">
    <property type="component" value="Unassembled WGS sequence"/>
</dbReference>
<evidence type="ECO:0000313" key="1">
    <source>
        <dbReference type="EMBL" id="GBN83867.1"/>
    </source>
</evidence>